<reference evidence="17" key="2">
    <citation type="submission" date="2018-08" db="UniProtKB">
        <authorList>
            <consortium name="EnsemblPlants"/>
        </authorList>
    </citation>
    <scope>IDENTIFICATION</scope>
    <source>
        <strain evidence="17">Yugu1</strain>
    </source>
</reference>
<keyword evidence="5" id="KW-0444">Lipid biosynthesis</keyword>
<comment type="subcellular location">
    <subcellularLocation>
        <location evidence="2">Cytoplasm</location>
    </subcellularLocation>
</comment>
<dbReference type="GO" id="GO:0009451">
    <property type="term" value="P:RNA modification"/>
    <property type="evidence" value="ECO:0007669"/>
    <property type="project" value="InterPro"/>
</dbReference>
<dbReference type="EMBL" id="AGNK02001195">
    <property type="status" value="NOT_ANNOTATED_CDS"/>
    <property type="molecule type" value="Genomic_DNA"/>
</dbReference>
<dbReference type="AlphaFoldDB" id="K3ZQF7"/>
<evidence type="ECO:0000256" key="12">
    <source>
        <dbReference type="ARBA" id="ARBA00023315"/>
    </source>
</evidence>
<evidence type="ECO:0000256" key="6">
    <source>
        <dbReference type="ARBA" id="ARBA00022679"/>
    </source>
</evidence>
<evidence type="ECO:0000256" key="2">
    <source>
        <dbReference type="ARBA" id="ARBA00004496"/>
    </source>
</evidence>
<dbReference type="FunFam" id="1.25.40.10:FF:000441">
    <property type="entry name" value="Pentatricopeptide repeat-containing protein mitochondrial"/>
    <property type="match status" value="1"/>
</dbReference>
<organism evidence="17 18">
    <name type="scientific">Setaria italica</name>
    <name type="common">Foxtail millet</name>
    <name type="synonym">Panicum italicum</name>
    <dbReference type="NCBI Taxonomy" id="4555"/>
    <lineage>
        <taxon>Eukaryota</taxon>
        <taxon>Viridiplantae</taxon>
        <taxon>Streptophyta</taxon>
        <taxon>Embryophyta</taxon>
        <taxon>Tracheophyta</taxon>
        <taxon>Spermatophyta</taxon>
        <taxon>Magnoliopsida</taxon>
        <taxon>Liliopsida</taxon>
        <taxon>Poales</taxon>
        <taxon>Poaceae</taxon>
        <taxon>PACMAD clade</taxon>
        <taxon>Panicoideae</taxon>
        <taxon>Panicodae</taxon>
        <taxon>Paniceae</taxon>
        <taxon>Cenchrinae</taxon>
        <taxon>Setaria</taxon>
    </lineage>
</organism>
<dbReference type="PANTHER" id="PTHR47926:SF465">
    <property type="entry name" value="PENTATRICOPEPTIDE REPEAT (PPR-LIKE) SUPERFAMILY PROTEIN"/>
    <property type="match status" value="1"/>
</dbReference>
<dbReference type="FunFam" id="1.25.40.10:FF:001082">
    <property type="entry name" value="Pentatricopeptide repeat-containing protein mitochondrial"/>
    <property type="match status" value="1"/>
</dbReference>
<dbReference type="Pfam" id="PF01535">
    <property type="entry name" value="PPR"/>
    <property type="match status" value="4"/>
</dbReference>
<evidence type="ECO:0000256" key="10">
    <source>
        <dbReference type="ARBA" id="ARBA00023209"/>
    </source>
</evidence>
<dbReference type="GO" id="GO:0005737">
    <property type="term" value="C:cytoplasm"/>
    <property type="evidence" value="ECO:0007669"/>
    <property type="project" value="UniProtKB-SubCell"/>
</dbReference>
<evidence type="ECO:0000256" key="5">
    <source>
        <dbReference type="ARBA" id="ARBA00022516"/>
    </source>
</evidence>
<feature type="repeat" description="PPR" evidence="15">
    <location>
        <begin position="370"/>
        <end position="404"/>
    </location>
</feature>
<reference evidence="18" key="1">
    <citation type="journal article" date="2012" name="Nat. Biotechnol.">
        <title>Reference genome sequence of the model plant Setaria.</title>
        <authorList>
            <person name="Bennetzen J.L."/>
            <person name="Schmutz J."/>
            <person name="Wang H."/>
            <person name="Percifield R."/>
            <person name="Hawkins J."/>
            <person name="Pontaroli A.C."/>
            <person name="Estep M."/>
            <person name="Feng L."/>
            <person name="Vaughn J.N."/>
            <person name="Grimwood J."/>
            <person name="Jenkins J."/>
            <person name="Barry K."/>
            <person name="Lindquist E."/>
            <person name="Hellsten U."/>
            <person name="Deshpande S."/>
            <person name="Wang X."/>
            <person name="Wu X."/>
            <person name="Mitros T."/>
            <person name="Triplett J."/>
            <person name="Yang X."/>
            <person name="Ye C.Y."/>
            <person name="Mauro-Herrera M."/>
            <person name="Wang L."/>
            <person name="Li P."/>
            <person name="Sharma M."/>
            <person name="Sharma R."/>
            <person name="Ronald P.C."/>
            <person name="Panaud O."/>
            <person name="Kellogg E.A."/>
            <person name="Brutnell T.P."/>
            <person name="Doust A.N."/>
            <person name="Tuskan G.A."/>
            <person name="Rokhsar D."/>
            <person name="Devos K.M."/>
        </authorList>
    </citation>
    <scope>NUCLEOTIDE SEQUENCE [LARGE SCALE GENOMIC DNA]</scope>
    <source>
        <strain evidence="18">cv. Yugu1</strain>
    </source>
</reference>
<keyword evidence="7" id="KW-0677">Repeat</keyword>
<dbReference type="InterPro" id="IPR000073">
    <property type="entry name" value="AB_hydrolase_1"/>
</dbReference>
<dbReference type="OMA" id="QFNIAFE"/>
<dbReference type="InterPro" id="IPR011990">
    <property type="entry name" value="TPR-like_helical_dom_sf"/>
</dbReference>
<dbReference type="EC" id="2.3.1.51" evidence="3"/>
<evidence type="ECO:0000256" key="7">
    <source>
        <dbReference type="ARBA" id="ARBA00022737"/>
    </source>
</evidence>
<keyword evidence="6" id="KW-0808">Transferase</keyword>
<evidence type="ECO:0000256" key="11">
    <source>
        <dbReference type="ARBA" id="ARBA00023264"/>
    </source>
</evidence>
<keyword evidence="11" id="KW-1208">Phospholipid metabolism</keyword>
<evidence type="ECO:0000313" key="18">
    <source>
        <dbReference type="Proteomes" id="UP000004995"/>
    </source>
</evidence>
<evidence type="ECO:0000256" key="8">
    <source>
        <dbReference type="ARBA" id="ARBA00022946"/>
    </source>
</evidence>
<keyword evidence="9" id="KW-0443">Lipid metabolism</keyword>
<comment type="similarity">
    <text evidence="13">Belongs to the peptidase S33 family. ABHD4/ABHD5 subfamily.</text>
</comment>
<keyword evidence="10" id="KW-0594">Phospholipid biosynthesis</keyword>
<dbReference type="GO" id="GO:0003841">
    <property type="term" value="F:1-acylglycerol-3-phosphate O-acyltransferase activity"/>
    <property type="evidence" value="ECO:0007669"/>
    <property type="project" value="UniProtKB-EC"/>
</dbReference>
<protein>
    <recommendedName>
        <fullName evidence="3">1-acylglycerol-3-phosphate O-acyltransferase</fullName>
        <ecNumber evidence="3">2.3.1.51</ecNumber>
    </recommendedName>
    <alternativeName>
        <fullName evidence="14">Lipid droplet-binding protein CGI-58 homolog</fullName>
    </alternativeName>
</protein>
<dbReference type="Proteomes" id="UP000004995">
    <property type="component" value="Unassembled WGS sequence"/>
</dbReference>
<evidence type="ECO:0000256" key="14">
    <source>
        <dbReference type="ARBA" id="ARBA00075419"/>
    </source>
</evidence>
<dbReference type="HOGENOM" id="CLU_010820_0_0_1"/>
<dbReference type="GO" id="GO:0008654">
    <property type="term" value="P:phospholipid biosynthetic process"/>
    <property type="evidence" value="ECO:0007669"/>
    <property type="project" value="UniProtKB-KW"/>
</dbReference>
<dbReference type="Gene3D" id="1.25.40.10">
    <property type="entry name" value="Tetratricopeptide repeat domain"/>
    <property type="match status" value="3"/>
</dbReference>
<dbReference type="SUPFAM" id="SSF53474">
    <property type="entry name" value="alpha/beta-Hydrolases"/>
    <property type="match status" value="1"/>
</dbReference>
<dbReference type="Gene3D" id="3.40.50.1820">
    <property type="entry name" value="alpha/beta hydrolase"/>
    <property type="match status" value="1"/>
</dbReference>
<dbReference type="InterPro" id="IPR029058">
    <property type="entry name" value="AB_hydrolase_fold"/>
</dbReference>
<dbReference type="eggNOG" id="KOG4409">
    <property type="taxonomic scope" value="Eukaryota"/>
</dbReference>
<dbReference type="STRING" id="4555.K3ZQF7"/>
<dbReference type="InParanoid" id="K3ZQF7"/>
<keyword evidence="8" id="KW-0809">Transit peptide</keyword>
<dbReference type="InterPro" id="IPR046960">
    <property type="entry name" value="PPR_At4g14850-like_plant"/>
</dbReference>
<feature type="repeat" description="PPR" evidence="15">
    <location>
        <begin position="732"/>
        <end position="766"/>
    </location>
</feature>
<evidence type="ECO:0000256" key="4">
    <source>
        <dbReference type="ARBA" id="ARBA00022490"/>
    </source>
</evidence>
<proteinExistence type="inferred from homology"/>
<dbReference type="eggNOG" id="KOG4197">
    <property type="taxonomic scope" value="Eukaryota"/>
</dbReference>
<keyword evidence="18" id="KW-1185">Reference proteome</keyword>
<feature type="repeat" description="PPR" evidence="15">
    <location>
        <begin position="630"/>
        <end position="664"/>
    </location>
</feature>
<dbReference type="FunFam" id="1.25.40.10:FF:001093">
    <property type="entry name" value="Pentatricopeptide repeat-containing protein At2g34400"/>
    <property type="match status" value="1"/>
</dbReference>
<evidence type="ECO:0000256" key="1">
    <source>
        <dbReference type="ARBA" id="ARBA00001141"/>
    </source>
</evidence>
<comment type="catalytic activity">
    <reaction evidence="1">
        <text>a 1-acyl-sn-glycero-3-phosphate + an acyl-CoA = a 1,2-diacyl-sn-glycero-3-phosphate + CoA</text>
        <dbReference type="Rhea" id="RHEA:19709"/>
        <dbReference type="ChEBI" id="CHEBI:57287"/>
        <dbReference type="ChEBI" id="CHEBI:57970"/>
        <dbReference type="ChEBI" id="CHEBI:58342"/>
        <dbReference type="ChEBI" id="CHEBI:58608"/>
        <dbReference type="EC" id="2.3.1.51"/>
    </reaction>
</comment>
<dbReference type="FunCoup" id="K3ZQF7">
    <property type="interactions" value="710"/>
</dbReference>
<accession>K3ZQF7</accession>
<keyword evidence="12" id="KW-0012">Acyltransferase</keyword>
<dbReference type="Pfam" id="PF00561">
    <property type="entry name" value="Abhydrolase_1"/>
    <property type="match status" value="1"/>
</dbReference>
<dbReference type="GO" id="GO:0003723">
    <property type="term" value="F:RNA binding"/>
    <property type="evidence" value="ECO:0007669"/>
    <property type="project" value="InterPro"/>
</dbReference>
<feature type="repeat" description="PPR" evidence="15">
    <location>
        <begin position="467"/>
        <end position="497"/>
    </location>
</feature>
<dbReference type="InterPro" id="IPR046848">
    <property type="entry name" value="E_motif"/>
</dbReference>
<evidence type="ECO:0000256" key="15">
    <source>
        <dbReference type="PROSITE-ProRule" id="PRU00708"/>
    </source>
</evidence>
<feature type="repeat" description="PPR" evidence="15">
    <location>
        <begin position="498"/>
        <end position="532"/>
    </location>
</feature>
<dbReference type="NCBIfam" id="TIGR00756">
    <property type="entry name" value="PPR"/>
    <property type="match status" value="4"/>
</dbReference>
<evidence type="ECO:0000313" key="17">
    <source>
        <dbReference type="EnsemblPlants" id="KQL25365"/>
    </source>
</evidence>
<dbReference type="FunFam" id="3.40.50.1820:FF:000124">
    <property type="entry name" value="Probable 1-acylglycerol-3-phosphate O-acyltransferase"/>
    <property type="match status" value="1"/>
</dbReference>
<dbReference type="Gramene" id="KQL25365">
    <property type="protein sequence ID" value="KQL25365"/>
    <property type="gene ID" value="SETIT_028837mg"/>
</dbReference>
<name>K3ZQF7_SETIT</name>
<dbReference type="InterPro" id="IPR002885">
    <property type="entry name" value="PPR_rpt"/>
</dbReference>
<evidence type="ECO:0000256" key="13">
    <source>
        <dbReference type="ARBA" id="ARBA00038097"/>
    </source>
</evidence>
<evidence type="ECO:0000259" key="16">
    <source>
        <dbReference type="Pfam" id="PF00561"/>
    </source>
</evidence>
<feature type="domain" description="AB hydrolase-1" evidence="16">
    <location>
        <begin position="100"/>
        <end position="218"/>
    </location>
</feature>
<evidence type="ECO:0000256" key="9">
    <source>
        <dbReference type="ARBA" id="ARBA00023098"/>
    </source>
</evidence>
<dbReference type="Pfam" id="PF13041">
    <property type="entry name" value="PPR_2"/>
    <property type="match status" value="3"/>
</dbReference>
<dbReference type="PROSITE" id="PS51375">
    <property type="entry name" value="PPR"/>
    <property type="match status" value="6"/>
</dbReference>
<sequence length="955" mass="104380">MAAEEMGRASASVATAEAAPAQASRWARVWPPSLRWIPTSTDRIIAAEKRLLSIVKTGYVQEQVNIGSAPPGSKVRWFRSASDEPRFINTVTFDSKENAPTLVMVHGYGASQGFFFRNFDALANRFRVIAIDQLGWGGSSRPDFTCKSTEETEAWFIDSFEEWRKAKNLSNFVLLGHSFGGYIAAKYALKHPEHVQHLVLVGPAGFSSETEHSSEWLTKFRATWKGMLINHLWESNFTPQRIVRGLGPWGPRVVQSYTSARFGTSSTGALLTDQESALLTDYIYHTLAAKASGELCMKYIFSFGAFARKPLLQCLSPRAASRAAARVANHGGGGRPFAGLAAATSRIASLGRAGDAASARAVFDAMPQRDAVSWNAMLTAYARAGRPRDTLELFACAPASDAFSLTAALAAAAALRCPAAGAQIHARLLRLGLRAPLPVGNALVAMYAKCARADDAARSFEEMHDRNDLSWCSLLHAYVASGHLRPAQELFDEMPNRNNVAWNTLLMGYSRSGNARQCLLLFNKMRMAGLTCDDATLCILVDACTELAHPSTGFSVHKIVLQSGWNAMAEVSNSLVSLYTKFSMLDDAVRIFESMKVRTIVSWNSLIYAYMKLGYTEQAASLFRSIPETNVISWTSMIGGLARNGCADEALTLFFEMVAHEHIHPDDFTYGAVLHACATSVSLASGRMVHGRVFQTGFASYLYVANSLMDMYAKCGDVESASNVFNGIFVKDLVSWNTMLFGFAINGWANEALMVYDSMKSHEVCPDEVTFAGLLTACSHSGLLEQGEIFFETMVSAHGIQPKPEHLSCVLDMYARSGNIKKAAEILDHFVESIRTHKSDVHEALLSACSSEHLNAGIARKVVKDMVRTEPARDAAYVMLSNLFCASGQWSEAERVRRAMAEHGVKKSPGCSWIEVEGAVKVFVSGAQDPDLTGFVCDVLRLLDGEIRNITRCGV</sequence>
<keyword evidence="4" id="KW-0963">Cytoplasm</keyword>
<evidence type="ECO:0000256" key="3">
    <source>
        <dbReference type="ARBA" id="ARBA00013211"/>
    </source>
</evidence>
<dbReference type="PRINTS" id="PR00111">
    <property type="entry name" value="ABHYDROLASE"/>
</dbReference>
<feature type="repeat" description="PPR" evidence="15">
    <location>
        <begin position="873"/>
        <end position="907"/>
    </location>
</feature>
<dbReference type="Pfam" id="PF20431">
    <property type="entry name" value="E_motif"/>
    <property type="match status" value="1"/>
</dbReference>
<dbReference type="PANTHER" id="PTHR47926">
    <property type="entry name" value="PENTATRICOPEPTIDE REPEAT-CONTAINING PROTEIN"/>
    <property type="match status" value="1"/>
</dbReference>
<dbReference type="EnsemblPlants" id="KQL25365">
    <property type="protein sequence ID" value="KQL25365"/>
    <property type="gene ID" value="SETIT_028837mg"/>
</dbReference>